<name>A0A9Q0MZ08_9DIPT</name>
<protein>
    <submittedName>
        <fullName evidence="6">Protein LEG1 like</fullName>
    </submittedName>
</protein>
<evidence type="ECO:0000256" key="3">
    <source>
        <dbReference type="ARBA" id="ARBA00022525"/>
    </source>
</evidence>
<dbReference type="InterPro" id="IPR008499">
    <property type="entry name" value="Leg1"/>
</dbReference>
<dbReference type="OrthoDB" id="17046at2759"/>
<evidence type="ECO:0000256" key="5">
    <source>
        <dbReference type="ARBA" id="ARBA00023180"/>
    </source>
</evidence>
<proteinExistence type="inferred from homology"/>
<keyword evidence="7" id="KW-1185">Reference proteome</keyword>
<dbReference type="PANTHER" id="PTHR18820:SF1">
    <property type="entry name" value="PROTEIN LEG1 HOMOLOG"/>
    <property type="match status" value="1"/>
</dbReference>
<comment type="caution">
    <text evidence="6">The sequence shown here is derived from an EMBL/GenBank/DDBJ whole genome shotgun (WGS) entry which is preliminary data.</text>
</comment>
<gene>
    <name evidence="6" type="primary">leg1_0</name>
    <name evidence="6" type="ORF">Bhyg_05482</name>
</gene>
<keyword evidence="5" id="KW-0325">Glycoprotein</keyword>
<organism evidence="6 7">
    <name type="scientific">Pseudolycoriella hygida</name>
    <dbReference type="NCBI Taxonomy" id="35572"/>
    <lineage>
        <taxon>Eukaryota</taxon>
        <taxon>Metazoa</taxon>
        <taxon>Ecdysozoa</taxon>
        <taxon>Arthropoda</taxon>
        <taxon>Hexapoda</taxon>
        <taxon>Insecta</taxon>
        <taxon>Pterygota</taxon>
        <taxon>Neoptera</taxon>
        <taxon>Endopterygota</taxon>
        <taxon>Diptera</taxon>
        <taxon>Nematocera</taxon>
        <taxon>Sciaroidea</taxon>
        <taxon>Sciaridae</taxon>
        <taxon>Pseudolycoriella</taxon>
    </lineage>
</organism>
<keyword evidence="4" id="KW-0732">Signal</keyword>
<dbReference type="Pfam" id="PF05612">
    <property type="entry name" value="Leg1"/>
    <property type="match status" value="1"/>
</dbReference>
<keyword evidence="3" id="KW-0964">Secreted</keyword>
<comment type="subcellular location">
    <subcellularLocation>
        <location evidence="1">Secreted</location>
    </subcellularLocation>
</comment>
<dbReference type="AlphaFoldDB" id="A0A9Q0MZ08"/>
<evidence type="ECO:0000313" key="6">
    <source>
        <dbReference type="EMBL" id="KAJ6640553.1"/>
    </source>
</evidence>
<dbReference type="Proteomes" id="UP001151699">
    <property type="component" value="Chromosome B"/>
</dbReference>
<comment type="similarity">
    <text evidence="2">Belongs to the LEG1 family.</text>
</comment>
<evidence type="ECO:0000256" key="1">
    <source>
        <dbReference type="ARBA" id="ARBA00004613"/>
    </source>
</evidence>
<reference evidence="6" key="1">
    <citation type="submission" date="2022-07" db="EMBL/GenBank/DDBJ databases">
        <authorList>
            <person name="Trinca V."/>
            <person name="Uliana J.V.C."/>
            <person name="Torres T.T."/>
            <person name="Ward R.J."/>
            <person name="Monesi N."/>
        </authorList>
    </citation>
    <scope>NUCLEOTIDE SEQUENCE</scope>
    <source>
        <strain evidence="6">HSMRA1968</strain>
        <tissue evidence="6">Whole embryos</tissue>
    </source>
</reference>
<evidence type="ECO:0000313" key="7">
    <source>
        <dbReference type="Proteomes" id="UP001151699"/>
    </source>
</evidence>
<accession>A0A9Q0MZ08</accession>
<dbReference type="GO" id="GO:0005615">
    <property type="term" value="C:extracellular space"/>
    <property type="evidence" value="ECO:0007669"/>
    <property type="project" value="TreeGrafter"/>
</dbReference>
<dbReference type="PANTHER" id="PTHR18820">
    <property type="entry name" value="LEG1"/>
    <property type="match status" value="1"/>
</dbReference>
<evidence type="ECO:0000256" key="4">
    <source>
        <dbReference type="ARBA" id="ARBA00022729"/>
    </source>
</evidence>
<sequence>MTKAISAALLNCTQVPAIFGADNKGNIFCGFDIQTNWQIDSGRQGAQTSARINEFSWFSDLNYQVTVVPYIATIKSNLLPAAKLLPPQKNSQDKFPVVYEQIDQEIAQGWTNVFEMIKSLQKNSTFTTLDNVQRMLWVVHNSTICKAIPKFKKELQLLNSKERRFANGFSRSVEALVFFNLNTGYSNIYSLNQMLPQRELRIWDVPPFIFDMTFQQNLFVALYFTINKMIKLNLWTGLLGILKNAMANSDCANALQQAFQTFISSPKGNIDDSLEMVQRWLAMRLPSLLPELLKDKL</sequence>
<dbReference type="EMBL" id="WJQU01000002">
    <property type="protein sequence ID" value="KAJ6640553.1"/>
    <property type="molecule type" value="Genomic_DNA"/>
</dbReference>
<evidence type="ECO:0000256" key="2">
    <source>
        <dbReference type="ARBA" id="ARBA00009122"/>
    </source>
</evidence>